<evidence type="ECO:0000256" key="1">
    <source>
        <dbReference type="ARBA" id="ARBA00004429"/>
    </source>
</evidence>
<comment type="similarity">
    <text evidence="8 9">Belongs to the TRAP transporter small permease family.</text>
</comment>
<proteinExistence type="inferred from homology"/>
<dbReference type="InterPro" id="IPR007387">
    <property type="entry name" value="TRAP_DctQ"/>
</dbReference>
<gene>
    <name evidence="11" type="ORF">G5B40_01455</name>
</gene>
<dbReference type="Pfam" id="PF04290">
    <property type="entry name" value="DctQ"/>
    <property type="match status" value="1"/>
</dbReference>
<evidence type="ECO:0000259" key="10">
    <source>
        <dbReference type="Pfam" id="PF04290"/>
    </source>
</evidence>
<keyword evidence="3" id="KW-1003">Cell membrane</keyword>
<evidence type="ECO:0000256" key="6">
    <source>
        <dbReference type="ARBA" id="ARBA00022989"/>
    </source>
</evidence>
<evidence type="ECO:0000256" key="8">
    <source>
        <dbReference type="ARBA" id="ARBA00038436"/>
    </source>
</evidence>
<comment type="function">
    <text evidence="9">Part of the tripartite ATP-independent periplasmic (TRAP) transport system.</text>
</comment>
<dbReference type="GO" id="GO:0005886">
    <property type="term" value="C:plasma membrane"/>
    <property type="evidence" value="ECO:0007669"/>
    <property type="project" value="UniProtKB-SubCell"/>
</dbReference>
<dbReference type="GO" id="GO:0022857">
    <property type="term" value="F:transmembrane transporter activity"/>
    <property type="evidence" value="ECO:0007669"/>
    <property type="project" value="UniProtKB-UniRule"/>
</dbReference>
<dbReference type="InterPro" id="IPR055348">
    <property type="entry name" value="DctQ"/>
</dbReference>
<dbReference type="EMBL" id="CP049056">
    <property type="protein sequence ID" value="QIE54226.1"/>
    <property type="molecule type" value="Genomic_DNA"/>
</dbReference>
<sequence length="187" mass="21195">MELTDSQENRIRGVTHWLDMPALIVGKAAAWLIVPMVGALVYEVVSRFGFNQPTMWAYDATFMLYGALFMLGAAYTLGQDSHVRADFLFNVLSPRWQGTIDAVFIVFLFFPAMYFFTMATFDYALTSWQRGERIPTSPMMPIIYPLKTVMPVTGALLLIQGLSELIKSGYTIVTNRHFRARDESLKA</sequence>
<keyword evidence="5 9" id="KW-0812">Transmembrane</keyword>
<feature type="domain" description="Tripartite ATP-independent periplasmic transporters DctQ component" evidence="10">
    <location>
        <begin position="36"/>
        <end position="167"/>
    </location>
</feature>
<dbReference type="PANTHER" id="PTHR35011:SF4">
    <property type="entry name" value="SLL1102 PROTEIN"/>
    <property type="match status" value="1"/>
</dbReference>
<name>A0A7L5BVK5_9RHOB</name>
<evidence type="ECO:0000256" key="7">
    <source>
        <dbReference type="ARBA" id="ARBA00023136"/>
    </source>
</evidence>
<evidence type="ECO:0000313" key="12">
    <source>
        <dbReference type="Proteomes" id="UP000503336"/>
    </source>
</evidence>
<evidence type="ECO:0000256" key="5">
    <source>
        <dbReference type="ARBA" id="ARBA00022692"/>
    </source>
</evidence>
<evidence type="ECO:0000313" key="11">
    <source>
        <dbReference type="EMBL" id="QIE54226.1"/>
    </source>
</evidence>
<feature type="transmembrane region" description="Helical" evidence="9">
    <location>
        <begin position="142"/>
        <end position="162"/>
    </location>
</feature>
<feature type="transmembrane region" description="Helical" evidence="9">
    <location>
        <begin position="98"/>
        <end position="121"/>
    </location>
</feature>
<dbReference type="RefSeq" id="WP_165094145.1">
    <property type="nucleotide sequence ID" value="NZ_CP049056.1"/>
</dbReference>
<organism evidence="11 12">
    <name type="scientific">Pikeienuella piscinae</name>
    <dbReference type="NCBI Taxonomy" id="2748098"/>
    <lineage>
        <taxon>Bacteria</taxon>
        <taxon>Pseudomonadati</taxon>
        <taxon>Pseudomonadota</taxon>
        <taxon>Alphaproteobacteria</taxon>
        <taxon>Rhodobacterales</taxon>
        <taxon>Paracoccaceae</taxon>
        <taxon>Pikeienuella</taxon>
    </lineage>
</organism>
<keyword evidence="6 9" id="KW-1133">Transmembrane helix</keyword>
<evidence type="ECO:0000256" key="4">
    <source>
        <dbReference type="ARBA" id="ARBA00022519"/>
    </source>
</evidence>
<evidence type="ECO:0000256" key="2">
    <source>
        <dbReference type="ARBA" id="ARBA00022448"/>
    </source>
</evidence>
<accession>A0A7L5BVK5</accession>
<evidence type="ECO:0000256" key="9">
    <source>
        <dbReference type="RuleBase" id="RU369079"/>
    </source>
</evidence>
<reference evidence="11 12" key="1">
    <citation type="submission" date="2020-02" db="EMBL/GenBank/DDBJ databases">
        <title>complete genome sequence of Rhodobacteraceae bacterium.</title>
        <authorList>
            <person name="Park J."/>
            <person name="Kim Y.-S."/>
            <person name="Kim K.-H."/>
        </authorList>
    </citation>
    <scope>NUCLEOTIDE SEQUENCE [LARGE SCALE GENOMIC DNA]</scope>
    <source>
        <strain evidence="11 12">RR4-56</strain>
    </source>
</reference>
<feature type="transmembrane region" description="Helical" evidence="9">
    <location>
        <begin position="20"/>
        <end position="44"/>
    </location>
</feature>
<dbReference type="PANTHER" id="PTHR35011">
    <property type="entry name" value="2,3-DIKETO-L-GULONATE TRAP TRANSPORTER SMALL PERMEASE PROTEIN YIAM"/>
    <property type="match status" value="1"/>
</dbReference>
<comment type="subcellular location">
    <subcellularLocation>
        <location evidence="1 9">Cell inner membrane</location>
        <topology evidence="1 9">Multi-pass membrane protein</topology>
    </subcellularLocation>
</comment>
<dbReference type="AlphaFoldDB" id="A0A7L5BVK5"/>
<keyword evidence="12" id="KW-1185">Reference proteome</keyword>
<evidence type="ECO:0000256" key="3">
    <source>
        <dbReference type="ARBA" id="ARBA00022475"/>
    </source>
</evidence>
<keyword evidence="4 9" id="KW-0997">Cell inner membrane</keyword>
<keyword evidence="7 9" id="KW-0472">Membrane</keyword>
<protein>
    <recommendedName>
        <fullName evidence="9">TRAP transporter small permease protein</fullName>
    </recommendedName>
</protein>
<comment type="subunit">
    <text evidence="9">The complex comprises the extracytoplasmic solute receptor protein and the two transmembrane proteins.</text>
</comment>
<keyword evidence="2 9" id="KW-0813">Transport</keyword>
<feature type="transmembrane region" description="Helical" evidence="9">
    <location>
        <begin position="56"/>
        <end position="78"/>
    </location>
</feature>
<dbReference type="KEGG" id="hdh:G5B40_01455"/>
<dbReference type="Proteomes" id="UP000503336">
    <property type="component" value="Chromosome"/>
</dbReference>